<dbReference type="GO" id="GO:0005524">
    <property type="term" value="F:ATP binding"/>
    <property type="evidence" value="ECO:0007669"/>
    <property type="project" value="UniProtKB-KW"/>
</dbReference>
<comment type="caution">
    <text evidence="6">The sequence shown here is derived from an EMBL/GenBank/DDBJ whole genome shotgun (WGS) entry which is preliminary data.</text>
</comment>
<dbReference type="PANTHER" id="PTHR43767:SF1">
    <property type="entry name" value="NONRIBOSOMAL PEPTIDE SYNTHASE PES1 (EUROFUNG)-RELATED"/>
    <property type="match status" value="1"/>
</dbReference>
<dbReference type="CDD" id="cd17630">
    <property type="entry name" value="OSB_MenE-like"/>
    <property type="match status" value="1"/>
</dbReference>
<dbReference type="NCBIfam" id="NF006539">
    <property type="entry name" value="PRK09029.1"/>
    <property type="match status" value="1"/>
</dbReference>
<evidence type="ECO:0000256" key="2">
    <source>
        <dbReference type="ARBA" id="ARBA00022598"/>
    </source>
</evidence>
<evidence type="ECO:0000256" key="4">
    <source>
        <dbReference type="ARBA" id="ARBA00022840"/>
    </source>
</evidence>
<dbReference type="InterPro" id="IPR010192">
    <property type="entry name" value="MenE"/>
</dbReference>
<dbReference type="GO" id="GO:0008756">
    <property type="term" value="F:o-succinylbenzoate-CoA ligase activity"/>
    <property type="evidence" value="ECO:0007669"/>
    <property type="project" value="InterPro"/>
</dbReference>
<dbReference type="PROSITE" id="PS00455">
    <property type="entry name" value="AMP_BINDING"/>
    <property type="match status" value="1"/>
</dbReference>
<dbReference type="InterPro" id="IPR020845">
    <property type="entry name" value="AMP-binding_CS"/>
</dbReference>
<reference evidence="6 7" key="1">
    <citation type="journal article" date="2012" name="Science">
        <title>Ecological populations of bacteria act as socially cohesive units of antibiotic production and resistance.</title>
        <authorList>
            <person name="Cordero O.X."/>
            <person name="Wildschutte H."/>
            <person name="Kirkup B."/>
            <person name="Proehl S."/>
            <person name="Ngo L."/>
            <person name="Hussain F."/>
            <person name="Le Roux F."/>
            <person name="Mincer T."/>
            <person name="Polz M.F."/>
        </authorList>
    </citation>
    <scope>NUCLEOTIDE SEQUENCE [LARGE SCALE GENOMIC DNA]</scope>
    <source>
        <strain evidence="6 7">FF-238</strain>
    </source>
</reference>
<accession>A0A1E5D124</accession>
<dbReference type="EMBL" id="AJYW02000094">
    <property type="protein sequence ID" value="OEE77078.1"/>
    <property type="molecule type" value="Genomic_DNA"/>
</dbReference>
<dbReference type="RefSeq" id="WP_017051287.1">
    <property type="nucleotide sequence ID" value="NZ_AJYW02000094.1"/>
</dbReference>
<evidence type="ECO:0000256" key="1">
    <source>
        <dbReference type="ARBA" id="ARBA00022428"/>
    </source>
</evidence>
<keyword evidence="7" id="KW-1185">Reference proteome</keyword>
<dbReference type="InterPro" id="IPR045851">
    <property type="entry name" value="AMP-bd_C_sf"/>
</dbReference>
<evidence type="ECO:0000259" key="5">
    <source>
        <dbReference type="Pfam" id="PF00501"/>
    </source>
</evidence>
<keyword evidence="2 6" id="KW-0436">Ligase</keyword>
<organism evidence="6 7">
    <name type="scientific">Vibrio genomosp. F6 str. FF-238</name>
    <dbReference type="NCBI Taxonomy" id="1191298"/>
    <lineage>
        <taxon>Bacteria</taxon>
        <taxon>Pseudomonadati</taxon>
        <taxon>Pseudomonadota</taxon>
        <taxon>Gammaproteobacteria</taxon>
        <taxon>Vibrionales</taxon>
        <taxon>Vibrionaceae</taxon>
        <taxon>Vibrio</taxon>
    </lineage>
</organism>
<dbReference type="InterPro" id="IPR042099">
    <property type="entry name" value="ANL_N_sf"/>
</dbReference>
<dbReference type="Gene3D" id="3.30.300.30">
    <property type="match status" value="1"/>
</dbReference>
<dbReference type="SUPFAM" id="SSF56801">
    <property type="entry name" value="Acetyl-CoA synthetase-like"/>
    <property type="match status" value="1"/>
</dbReference>
<protein>
    <submittedName>
        <fullName evidence="6">O-succinylbenzoate--CoA ligase</fullName>
    </submittedName>
</protein>
<dbReference type="AlphaFoldDB" id="A0A1E5D124"/>
<keyword evidence="1" id="KW-0474">Menaquinone biosynthesis</keyword>
<sequence length="484" mass="53980">MSASALLKKWAQQSPFSTALIAEKMQINWQTLKFIIDDYALSLRSQGLGRGDVLVFVGKNQPEFPLVYLACLRLGILPAICPPQPLAQLKRKLDILYAETQVPSIWMPNPSELPLSKAELERLATTNQIVNVTPLHLLELSPENEGGLVLETPHGHPKGLGSIIFTSGSTGEPKAVAHTESQHIASAEGLLECFEYQASDRWLLSLPMYHVSGLAIIWRWLVAGGELKIGSGDLDIDIQEVTHASLVSTQLKRLLDSKQPLTLKRVLLGGSHIPHTLTQQAQLVGIDTWLGYGMTEAASTVTAKRLDSISSAGFLLPKRKLKIVDQRIYISGETLASGYYHQGQLKPLNEGGWFDSKDLGQWQSDELMVLGRADNQFISGGENIHCEEIEAVLNRHPQIRQAFIIPVEDAEFGFRPVAIIDSERLDEDFAYRQYLDGKLDKFKFPIAYFRMPVIESVGIKVSRKALSNWLQQTEWMHLRSEKGE</sequence>
<dbReference type="GO" id="GO:0009234">
    <property type="term" value="P:menaquinone biosynthetic process"/>
    <property type="evidence" value="ECO:0007669"/>
    <property type="project" value="UniProtKB-KW"/>
</dbReference>
<dbReference type="Gene3D" id="3.40.50.12780">
    <property type="entry name" value="N-terminal domain of ligase-like"/>
    <property type="match status" value="1"/>
</dbReference>
<gene>
    <name evidence="6" type="ORF">A130_04460</name>
</gene>
<feature type="domain" description="AMP-dependent synthetase/ligase" evidence="5">
    <location>
        <begin position="8"/>
        <end position="340"/>
    </location>
</feature>
<dbReference type="NCBIfam" id="TIGR01923">
    <property type="entry name" value="menE"/>
    <property type="match status" value="1"/>
</dbReference>
<dbReference type="Pfam" id="PF00501">
    <property type="entry name" value="AMP-binding"/>
    <property type="match status" value="1"/>
</dbReference>
<proteinExistence type="predicted"/>
<keyword evidence="4" id="KW-0067">ATP-binding</keyword>
<keyword evidence="3" id="KW-0547">Nucleotide-binding</keyword>
<dbReference type="PANTHER" id="PTHR43767">
    <property type="entry name" value="LONG-CHAIN-FATTY-ACID--COA LIGASE"/>
    <property type="match status" value="1"/>
</dbReference>
<evidence type="ECO:0000313" key="7">
    <source>
        <dbReference type="Proteomes" id="UP000094165"/>
    </source>
</evidence>
<dbReference type="InterPro" id="IPR050237">
    <property type="entry name" value="ATP-dep_AMP-bd_enzyme"/>
</dbReference>
<name>A0A1E5D124_9VIBR</name>
<dbReference type="InterPro" id="IPR000873">
    <property type="entry name" value="AMP-dep_synth/lig_dom"/>
</dbReference>
<evidence type="ECO:0000313" key="6">
    <source>
        <dbReference type="EMBL" id="OEE77078.1"/>
    </source>
</evidence>
<dbReference type="Proteomes" id="UP000094165">
    <property type="component" value="Unassembled WGS sequence"/>
</dbReference>
<evidence type="ECO:0000256" key="3">
    <source>
        <dbReference type="ARBA" id="ARBA00022741"/>
    </source>
</evidence>